<dbReference type="InterPro" id="IPR004843">
    <property type="entry name" value="Calcineurin-like_PHP"/>
</dbReference>
<dbReference type="GO" id="GO:0016787">
    <property type="term" value="F:hydrolase activity"/>
    <property type="evidence" value="ECO:0007669"/>
    <property type="project" value="InterPro"/>
</dbReference>
<protein>
    <submittedName>
        <fullName evidence="2">Metallophosphoesterase</fullName>
    </submittedName>
</protein>
<evidence type="ECO:0000313" key="2">
    <source>
        <dbReference type="EMBL" id="KKQ99979.1"/>
    </source>
</evidence>
<dbReference type="EMBL" id="LBWB01000019">
    <property type="protein sequence ID" value="KKQ99979.1"/>
    <property type="molecule type" value="Genomic_DNA"/>
</dbReference>
<evidence type="ECO:0000259" key="1">
    <source>
        <dbReference type="Pfam" id="PF00149"/>
    </source>
</evidence>
<sequence>MSQIAYIGDLHGNFEALSLLMKKVSDESSVKTFIQVGDFGYWPRRGKINEGIESIEVTENCKLFWIDGNHEDFESMKNFGMLHQPGQLKVWKNGQINYVPRGTILNIYGKNILFIGGAESIDAAGRTEHLDWFREESITQRDIENALSAIEEFPDAIDVVVSHECPASFDLPKILQHNWEMFGWKSWPPPSRIALQAILEVVSPKLWMFGHYHESMQGQVNETEWHCLKIEEVFVI</sequence>
<feature type="domain" description="Calcineurin-like phosphoesterase" evidence="1">
    <location>
        <begin position="4"/>
        <end position="214"/>
    </location>
</feature>
<accession>A0A0G0PP85</accession>
<gene>
    <name evidence="2" type="ORF">UT24_C0019G0019</name>
</gene>
<dbReference type="InterPro" id="IPR029052">
    <property type="entry name" value="Metallo-depent_PP-like"/>
</dbReference>
<dbReference type="CDD" id="cd00838">
    <property type="entry name" value="MPP_superfamily"/>
    <property type="match status" value="1"/>
</dbReference>
<evidence type="ECO:0000313" key="3">
    <source>
        <dbReference type="Proteomes" id="UP000033881"/>
    </source>
</evidence>
<dbReference type="SUPFAM" id="SSF56300">
    <property type="entry name" value="Metallo-dependent phosphatases"/>
    <property type="match status" value="1"/>
</dbReference>
<dbReference type="AlphaFoldDB" id="A0A0G0PP85"/>
<dbReference type="Proteomes" id="UP000033881">
    <property type="component" value="Unassembled WGS sequence"/>
</dbReference>
<dbReference type="STRING" id="1618574.UT24_C0019G0019"/>
<organism evidence="2 3">
    <name type="scientific">Candidatus Woesebacteria bacterium GW2011_GWB1_39_12</name>
    <dbReference type="NCBI Taxonomy" id="1618574"/>
    <lineage>
        <taxon>Bacteria</taxon>
        <taxon>Candidatus Woeseibacteriota</taxon>
    </lineage>
</organism>
<dbReference type="Gene3D" id="3.60.21.10">
    <property type="match status" value="1"/>
</dbReference>
<name>A0A0G0PP85_9BACT</name>
<dbReference type="Pfam" id="PF00149">
    <property type="entry name" value="Metallophos"/>
    <property type="match status" value="1"/>
</dbReference>
<comment type="caution">
    <text evidence="2">The sequence shown here is derived from an EMBL/GenBank/DDBJ whole genome shotgun (WGS) entry which is preliminary data.</text>
</comment>
<proteinExistence type="predicted"/>
<reference evidence="2 3" key="1">
    <citation type="journal article" date="2015" name="Nature">
        <title>rRNA introns, odd ribosomes, and small enigmatic genomes across a large radiation of phyla.</title>
        <authorList>
            <person name="Brown C.T."/>
            <person name="Hug L.A."/>
            <person name="Thomas B.C."/>
            <person name="Sharon I."/>
            <person name="Castelle C.J."/>
            <person name="Singh A."/>
            <person name="Wilkins M.J."/>
            <person name="Williams K.H."/>
            <person name="Banfield J.F."/>
        </authorList>
    </citation>
    <scope>NUCLEOTIDE SEQUENCE [LARGE SCALE GENOMIC DNA]</scope>
</reference>